<sequence>MNNPWNARFLDESYVYGTEPNVFVAEMQKRLRLSGDALAIAEGEGRNAVFLAGEGMDVTAWDFAESGLNKAKKLAEAKGVTVHTELVDLNDAQWTPDRWDEIICIFGHFPKELCRKTLSGVKEAVKPGGYFITEVYSQYQLPYQSGGPQDVELLYAPEELWQTFADWRIVHFFMGEVERHEGKLHSGLSHVIQFVGQKP</sequence>
<dbReference type="EC" id="2.1.1.222" evidence="2"/>
<dbReference type="EC" id="2.1.1.64" evidence="2"/>
<name>A0ABV6J592_9BACL</name>
<keyword evidence="2" id="KW-0808">Transferase</keyword>
<dbReference type="Pfam" id="PF03848">
    <property type="entry name" value="TehB"/>
    <property type="match status" value="1"/>
</dbReference>
<dbReference type="SUPFAM" id="SSF53335">
    <property type="entry name" value="S-adenosyl-L-methionine-dependent methyltransferases"/>
    <property type="match status" value="1"/>
</dbReference>
<dbReference type="GO" id="GO:0032259">
    <property type="term" value="P:methylation"/>
    <property type="evidence" value="ECO:0007669"/>
    <property type="project" value="UniProtKB-KW"/>
</dbReference>
<dbReference type="GO" id="GO:0102208">
    <property type="term" value="F:2-polyprenyl-6-hydroxyphenol methylase activity"/>
    <property type="evidence" value="ECO:0007669"/>
    <property type="project" value="UniProtKB-EC"/>
</dbReference>
<dbReference type="RefSeq" id="WP_204818286.1">
    <property type="nucleotide sequence ID" value="NZ_JANHOF010000004.1"/>
</dbReference>
<evidence type="ECO:0000259" key="1">
    <source>
        <dbReference type="Pfam" id="PF03848"/>
    </source>
</evidence>
<dbReference type="Gene3D" id="3.40.50.150">
    <property type="entry name" value="Vaccinia Virus protein VP39"/>
    <property type="match status" value="1"/>
</dbReference>
<proteinExistence type="predicted"/>
<evidence type="ECO:0000313" key="3">
    <source>
        <dbReference type="Proteomes" id="UP001589818"/>
    </source>
</evidence>
<comment type="caution">
    <text evidence="2">The sequence shown here is derived from an EMBL/GenBank/DDBJ whole genome shotgun (WGS) entry which is preliminary data.</text>
</comment>
<dbReference type="Proteomes" id="UP001589818">
    <property type="component" value="Unassembled WGS sequence"/>
</dbReference>
<dbReference type="GO" id="GO:0061542">
    <property type="term" value="F:3-demethylubiquinol 3-O-methyltransferase activity"/>
    <property type="evidence" value="ECO:0007669"/>
    <property type="project" value="UniProtKB-EC"/>
</dbReference>
<organism evidence="2 3">
    <name type="scientific">Paenibacillus mendelii</name>
    <dbReference type="NCBI Taxonomy" id="206163"/>
    <lineage>
        <taxon>Bacteria</taxon>
        <taxon>Bacillati</taxon>
        <taxon>Bacillota</taxon>
        <taxon>Bacilli</taxon>
        <taxon>Bacillales</taxon>
        <taxon>Paenibacillaceae</taxon>
        <taxon>Paenibacillus</taxon>
    </lineage>
</organism>
<keyword evidence="3" id="KW-1185">Reference proteome</keyword>
<feature type="domain" description="Tellurite resistance methyltransferase TehB-like" evidence="1">
    <location>
        <begin position="35"/>
        <end position="177"/>
    </location>
</feature>
<dbReference type="EMBL" id="JBHLVF010000010">
    <property type="protein sequence ID" value="MFC0391044.1"/>
    <property type="molecule type" value="Genomic_DNA"/>
</dbReference>
<protein>
    <submittedName>
        <fullName evidence="2">Class I SAM-dependent methyltransferase</fullName>
        <ecNumber evidence="2">2.1.1.222</ecNumber>
        <ecNumber evidence="2">2.1.1.64</ecNumber>
    </submittedName>
</protein>
<accession>A0ABV6J592</accession>
<dbReference type="InterPro" id="IPR015985">
    <property type="entry name" value="TehB-like_dom"/>
</dbReference>
<dbReference type="CDD" id="cd02440">
    <property type="entry name" value="AdoMet_MTases"/>
    <property type="match status" value="1"/>
</dbReference>
<gene>
    <name evidence="2" type="ORF">ACFFJ8_06610</name>
</gene>
<reference evidence="2 3" key="1">
    <citation type="submission" date="2024-09" db="EMBL/GenBank/DDBJ databases">
        <authorList>
            <person name="Sun Q."/>
            <person name="Mori K."/>
        </authorList>
    </citation>
    <scope>NUCLEOTIDE SEQUENCE [LARGE SCALE GENOMIC DNA]</scope>
    <source>
        <strain evidence="2 3">CCM 4839</strain>
    </source>
</reference>
<keyword evidence="2" id="KW-0489">Methyltransferase</keyword>
<evidence type="ECO:0000313" key="2">
    <source>
        <dbReference type="EMBL" id="MFC0391044.1"/>
    </source>
</evidence>
<dbReference type="InterPro" id="IPR029063">
    <property type="entry name" value="SAM-dependent_MTases_sf"/>
</dbReference>